<gene>
    <name evidence="1" type="ORF">AN218_08160</name>
</gene>
<organism evidence="1 2">
    <name type="scientific">Streptomyces nanshensis</name>
    <dbReference type="NCBI Taxonomy" id="518642"/>
    <lineage>
        <taxon>Bacteria</taxon>
        <taxon>Bacillati</taxon>
        <taxon>Actinomycetota</taxon>
        <taxon>Actinomycetes</taxon>
        <taxon>Kitasatosporales</taxon>
        <taxon>Streptomycetaceae</taxon>
        <taxon>Streptomyces</taxon>
    </lineage>
</organism>
<sequence>MGRIDPDADQPTRGGALDAPGELARALGAKPPAKRLAQSPALIGQEKDLLAKCEAALRNLKLAWWAAGKALEIIRETELFREYETFEEYCLEEWDMTPQYANALIRSWRLAEALVNAAKKAGLETIVSKRLNQHQTSKLLPFAEKNGYEASVMVYMPLLRAESVKVTADLVEAAVEALPEPAIGHPKLTEKAVKEFLERWTKSKQIPPSRDPYKTLDKAAKKFNEDTLKAALERDPEGTRAMARKVVELLSPLVNS</sequence>
<dbReference type="AlphaFoldDB" id="A0A1E7L8G4"/>
<proteinExistence type="predicted"/>
<accession>A0A1E7L8G4</accession>
<dbReference type="EMBL" id="LJGW01000139">
    <property type="protein sequence ID" value="OEV12474.1"/>
    <property type="molecule type" value="Genomic_DNA"/>
</dbReference>
<dbReference type="Proteomes" id="UP000176005">
    <property type="component" value="Unassembled WGS sequence"/>
</dbReference>
<protein>
    <submittedName>
        <fullName evidence="1">Uncharacterized protein</fullName>
    </submittedName>
</protein>
<name>A0A1E7L8G4_9ACTN</name>
<evidence type="ECO:0000313" key="2">
    <source>
        <dbReference type="Proteomes" id="UP000176005"/>
    </source>
</evidence>
<keyword evidence="2" id="KW-1185">Reference proteome</keyword>
<comment type="caution">
    <text evidence="1">The sequence shown here is derived from an EMBL/GenBank/DDBJ whole genome shotgun (WGS) entry which is preliminary data.</text>
</comment>
<dbReference type="RefSeq" id="WP_070016089.1">
    <property type="nucleotide sequence ID" value="NZ_LJGW01000139.1"/>
</dbReference>
<reference evidence="1 2" key="1">
    <citation type="journal article" date="2016" name="Front. Microbiol.">
        <title>Comparative Genomics Analysis of Streptomyces Species Reveals Their Adaptation to the Marine Environment and Their Diversity at the Genomic Level.</title>
        <authorList>
            <person name="Tian X."/>
            <person name="Zhang Z."/>
            <person name="Yang T."/>
            <person name="Chen M."/>
            <person name="Li J."/>
            <person name="Chen F."/>
            <person name="Yang J."/>
            <person name="Li W."/>
            <person name="Zhang B."/>
            <person name="Zhang Z."/>
            <person name="Wu J."/>
            <person name="Zhang C."/>
            <person name="Long L."/>
            <person name="Xiao J."/>
        </authorList>
    </citation>
    <scope>NUCLEOTIDE SEQUENCE [LARGE SCALE GENOMIC DNA]</scope>
    <source>
        <strain evidence="1 2">SCSIO 10429</strain>
    </source>
</reference>
<evidence type="ECO:0000313" key="1">
    <source>
        <dbReference type="EMBL" id="OEV12474.1"/>
    </source>
</evidence>